<dbReference type="Proteomes" id="UP001469553">
    <property type="component" value="Unassembled WGS sequence"/>
</dbReference>
<keyword evidence="1" id="KW-0812">Transmembrane</keyword>
<accession>A0ABV0Z341</accession>
<comment type="caution">
    <text evidence="2">The sequence shown here is derived from an EMBL/GenBank/DDBJ whole genome shotgun (WGS) entry which is preliminary data.</text>
</comment>
<name>A0ABV0Z341_9TELE</name>
<organism evidence="2 3">
    <name type="scientific">Ameca splendens</name>
    <dbReference type="NCBI Taxonomy" id="208324"/>
    <lineage>
        <taxon>Eukaryota</taxon>
        <taxon>Metazoa</taxon>
        <taxon>Chordata</taxon>
        <taxon>Craniata</taxon>
        <taxon>Vertebrata</taxon>
        <taxon>Euteleostomi</taxon>
        <taxon>Actinopterygii</taxon>
        <taxon>Neopterygii</taxon>
        <taxon>Teleostei</taxon>
        <taxon>Neoteleostei</taxon>
        <taxon>Acanthomorphata</taxon>
        <taxon>Ovalentaria</taxon>
        <taxon>Atherinomorphae</taxon>
        <taxon>Cyprinodontiformes</taxon>
        <taxon>Goodeidae</taxon>
        <taxon>Ameca</taxon>
    </lineage>
</organism>
<evidence type="ECO:0000313" key="2">
    <source>
        <dbReference type="EMBL" id="MEQ2300612.1"/>
    </source>
</evidence>
<reference evidence="2 3" key="1">
    <citation type="submission" date="2021-06" db="EMBL/GenBank/DDBJ databases">
        <authorList>
            <person name="Palmer J.M."/>
        </authorList>
    </citation>
    <scope>NUCLEOTIDE SEQUENCE [LARGE SCALE GENOMIC DNA]</scope>
    <source>
        <strain evidence="2 3">AS_MEX2019</strain>
        <tissue evidence="2">Muscle</tissue>
    </source>
</reference>
<feature type="transmembrane region" description="Helical" evidence="1">
    <location>
        <begin position="18"/>
        <end position="36"/>
    </location>
</feature>
<evidence type="ECO:0000256" key="1">
    <source>
        <dbReference type="SAM" id="Phobius"/>
    </source>
</evidence>
<gene>
    <name evidence="2" type="ORF">AMECASPLE_027548</name>
</gene>
<proteinExistence type="predicted"/>
<evidence type="ECO:0000313" key="3">
    <source>
        <dbReference type="Proteomes" id="UP001469553"/>
    </source>
</evidence>
<keyword evidence="1" id="KW-1133">Transmembrane helix</keyword>
<feature type="non-terminal residue" evidence="2">
    <location>
        <position position="1"/>
    </location>
</feature>
<protein>
    <submittedName>
        <fullName evidence="2">Uncharacterized protein</fullName>
    </submittedName>
</protein>
<keyword evidence="3" id="KW-1185">Reference proteome</keyword>
<sequence>FTCSLCLFVSPVLSSFDYLPLFSLCILVGIVSLPIAGSSRLSPRPYLSSACSCRDFKALITSLSTRTALTDQDLSKTFWTQQTAPSSVATTCLSTFRLCVSYPRIFKDHPASRPTNTRIHCYQDHSYPRCLLLPLSPVSHLCDHHTGKDFYYHR</sequence>
<dbReference type="EMBL" id="JAHRIP010049951">
    <property type="protein sequence ID" value="MEQ2300612.1"/>
    <property type="molecule type" value="Genomic_DNA"/>
</dbReference>
<keyword evidence="1" id="KW-0472">Membrane</keyword>